<gene>
    <name evidence="3" type="ORF">APR42_00910</name>
</gene>
<dbReference type="InterPro" id="IPR046235">
    <property type="entry name" value="DUF6268"/>
</dbReference>
<dbReference type="Pfam" id="PF19783">
    <property type="entry name" value="DUF6268"/>
    <property type="match status" value="1"/>
</dbReference>
<dbReference type="OrthoDB" id="1114906at2"/>
<evidence type="ECO:0000256" key="1">
    <source>
        <dbReference type="SAM" id="SignalP"/>
    </source>
</evidence>
<feature type="chain" id="PRO_5006389695" description="DUF6268 domain-containing protein" evidence="1">
    <location>
        <begin position="23"/>
        <end position="302"/>
    </location>
</feature>
<accession>A0A0Q9ZNJ3</accession>
<dbReference type="AlphaFoldDB" id="A0A0Q9ZNJ3"/>
<proteinExistence type="predicted"/>
<name>A0A0Q9ZNJ3_9FLAO</name>
<sequence length="302" mass="35374">MNKTLKFIAFLLLGVVTFPAMAQSTDLARIEYTYFPQSDSDNSFRRFRTFVNFPIKLSDNDAYLIPGIEYRNVHFKYKNDEAFSTNNLDRFQSFTGKIGYTFKMNEVWRFGAETGVKVASNFTTNELVRDDFIYTGSVYFIKIKEDERYVEPWRLILGLSYSTTTGFPFPLPVINYYKRFDEKWSYGLGIPKTNLKYYFNDKHQVQGFVTLDGFFANIQQNFNPYPQTRPDANRLAESMSMTIVLSGLGYQYNFTDNISFYAYAGYTVMNDIRLRDKDREDIYTIDDTNTFYARSGLKFSIL</sequence>
<dbReference type="Proteomes" id="UP000051643">
    <property type="component" value="Unassembled WGS sequence"/>
</dbReference>
<evidence type="ECO:0000313" key="3">
    <source>
        <dbReference type="EMBL" id="KRG30455.1"/>
    </source>
</evidence>
<comment type="caution">
    <text evidence="3">The sequence shown here is derived from an EMBL/GenBank/DDBJ whole genome shotgun (WGS) entry which is preliminary data.</text>
</comment>
<evidence type="ECO:0000313" key="4">
    <source>
        <dbReference type="Proteomes" id="UP000051643"/>
    </source>
</evidence>
<dbReference type="RefSeq" id="WP_057480281.1">
    <property type="nucleotide sequence ID" value="NZ_BMWR01000002.1"/>
</dbReference>
<reference evidence="3" key="1">
    <citation type="submission" date="2015-10" db="EMBL/GenBank/DDBJ databases">
        <title>Draft genome sequence of Salegentibacter mishustinae KCTC 12263.</title>
        <authorList>
            <person name="Lin W."/>
            <person name="Zheng Q."/>
        </authorList>
    </citation>
    <scope>NUCLEOTIDE SEQUENCE [LARGE SCALE GENOMIC DNA]</scope>
    <source>
        <strain evidence="3">KCTC 12263</strain>
    </source>
</reference>
<feature type="signal peptide" evidence="1">
    <location>
        <begin position="1"/>
        <end position="22"/>
    </location>
</feature>
<keyword evidence="1" id="KW-0732">Signal</keyword>
<organism evidence="3 4">
    <name type="scientific">Salegentibacter mishustinae</name>
    <dbReference type="NCBI Taxonomy" id="270918"/>
    <lineage>
        <taxon>Bacteria</taxon>
        <taxon>Pseudomonadati</taxon>
        <taxon>Bacteroidota</taxon>
        <taxon>Flavobacteriia</taxon>
        <taxon>Flavobacteriales</taxon>
        <taxon>Flavobacteriaceae</taxon>
        <taxon>Salegentibacter</taxon>
    </lineage>
</organism>
<protein>
    <recommendedName>
        <fullName evidence="2">DUF6268 domain-containing protein</fullName>
    </recommendedName>
</protein>
<dbReference type="EMBL" id="LKTP01000001">
    <property type="protein sequence ID" value="KRG30455.1"/>
    <property type="molecule type" value="Genomic_DNA"/>
</dbReference>
<evidence type="ECO:0000259" key="2">
    <source>
        <dbReference type="Pfam" id="PF19783"/>
    </source>
</evidence>
<feature type="domain" description="DUF6268" evidence="2">
    <location>
        <begin position="39"/>
        <end position="294"/>
    </location>
</feature>
<keyword evidence="4" id="KW-1185">Reference proteome</keyword>
<dbReference type="STRING" id="270918.APR42_00910"/>